<name>A0A0V0R1K4_PSEPJ</name>
<evidence type="ECO:0000256" key="1">
    <source>
        <dbReference type="SAM" id="MobiDB-lite"/>
    </source>
</evidence>
<dbReference type="Proteomes" id="UP000054937">
    <property type="component" value="Unassembled WGS sequence"/>
</dbReference>
<dbReference type="InParanoid" id="A0A0V0R1K4"/>
<gene>
    <name evidence="2" type="ORF">PPERSA_08602</name>
</gene>
<feature type="compositionally biased region" description="Low complexity" evidence="1">
    <location>
        <begin position="93"/>
        <end position="110"/>
    </location>
</feature>
<evidence type="ECO:0000313" key="2">
    <source>
        <dbReference type="EMBL" id="KRX08403.1"/>
    </source>
</evidence>
<sequence>MSYFNTAEKKQRSPGMNESYKTGTTMEGTNYKESFRGASNQKLNNQQQQYTARNNSVYESSQNQAQTPGFNSLSNQQQQKQNFLFSTPPKSLQQIPQFQSTPQQQQYYTQPRISLYQPSSINRSRSISRPVSYSTVNPIRINPVSYMRNYETVLQPGDICVNTTNIIPGEEFTTVQTDVFTNVQKHDCPDCQAGKPSIDTVITTTQYQTDPIVIPRQTIIKNNYSPIYY</sequence>
<feature type="region of interest" description="Disordered" evidence="1">
    <location>
        <begin position="1"/>
        <end position="110"/>
    </location>
</feature>
<accession>A0A0V0R1K4</accession>
<reference evidence="2 3" key="1">
    <citation type="journal article" date="2015" name="Sci. Rep.">
        <title>Genome of the facultative scuticociliatosis pathogen Pseudocohnilembus persalinus provides insight into its virulence through horizontal gene transfer.</title>
        <authorList>
            <person name="Xiong J."/>
            <person name="Wang G."/>
            <person name="Cheng J."/>
            <person name="Tian M."/>
            <person name="Pan X."/>
            <person name="Warren A."/>
            <person name="Jiang C."/>
            <person name="Yuan D."/>
            <person name="Miao W."/>
        </authorList>
    </citation>
    <scope>NUCLEOTIDE SEQUENCE [LARGE SCALE GENOMIC DNA]</scope>
    <source>
        <strain evidence="2">36N120E</strain>
    </source>
</reference>
<protein>
    <submittedName>
        <fullName evidence="2">Uncharacterized protein</fullName>
    </submittedName>
</protein>
<feature type="compositionally biased region" description="Low complexity" evidence="1">
    <location>
        <begin position="70"/>
        <end position="86"/>
    </location>
</feature>
<comment type="caution">
    <text evidence="2">The sequence shown here is derived from an EMBL/GenBank/DDBJ whole genome shotgun (WGS) entry which is preliminary data.</text>
</comment>
<feature type="compositionally biased region" description="Polar residues" evidence="1">
    <location>
        <begin position="14"/>
        <end position="69"/>
    </location>
</feature>
<proteinExistence type="predicted"/>
<dbReference type="EMBL" id="LDAU01000064">
    <property type="protein sequence ID" value="KRX08403.1"/>
    <property type="molecule type" value="Genomic_DNA"/>
</dbReference>
<evidence type="ECO:0000313" key="3">
    <source>
        <dbReference type="Proteomes" id="UP000054937"/>
    </source>
</evidence>
<dbReference type="AlphaFoldDB" id="A0A0V0R1K4"/>
<keyword evidence="3" id="KW-1185">Reference proteome</keyword>
<organism evidence="2 3">
    <name type="scientific">Pseudocohnilembus persalinus</name>
    <name type="common">Ciliate</name>
    <dbReference type="NCBI Taxonomy" id="266149"/>
    <lineage>
        <taxon>Eukaryota</taxon>
        <taxon>Sar</taxon>
        <taxon>Alveolata</taxon>
        <taxon>Ciliophora</taxon>
        <taxon>Intramacronucleata</taxon>
        <taxon>Oligohymenophorea</taxon>
        <taxon>Scuticociliatia</taxon>
        <taxon>Philasterida</taxon>
        <taxon>Pseudocohnilembidae</taxon>
        <taxon>Pseudocohnilembus</taxon>
    </lineage>
</organism>